<accession>A0A0A0ETS1</accession>
<dbReference type="InterPro" id="IPR029068">
    <property type="entry name" value="Glyas_Bleomycin-R_OHBP_Dase"/>
</dbReference>
<dbReference type="InterPro" id="IPR028973">
    <property type="entry name" value="PhnB-like"/>
</dbReference>
<proteinExistence type="predicted"/>
<dbReference type="RefSeq" id="WP_036192805.1">
    <property type="nucleotide sequence ID" value="NZ_AVPS01000003.1"/>
</dbReference>
<reference evidence="2 3" key="1">
    <citation type="submission" date="2013-08" db="EMBL/GenBank/DDBJ databases">
        <title>Genome sequencing of Lysobacter.</title>
        <authorList>
            <person name="Zhang S."/>
            <person name="Wang G."/>
        </authorList>
    </citation>
    <scope>NUCLEOTIDE SEQUENCE [LARGE SCALE GENOMIC DNA]</scope>
    <source>
        <strain evidence="2 3">Ko07</strain>
    </source>
</reference>
<dbReference type="OrthoDB" id="9795306at2"/>
<organism evidence="2 3">
    <name type="scientific">Lysobacter concretionis Ko07 = DSM 16239</name>
    <dbReference type="NCBI Taxonomy" id="1122185"/>
    <lineage>
        <taxon>Bacteria</taxon>
        <taxon>Pseudomonadati</taxon>
        <taxon>Pseudomonadota</taxon>
        <taxon>Gammaproteobacteria</taxon>
        <taxon>Lysobacterales</taxon>
        <taxon>Lysobacteraceae</taxon>
        <taxon>Novilysobacter</taxon>
    </lineage>
</organism>
<evidence type="ECO:0000259" key="1">
    <source>
        <dbReference type="Pfam" id="PF06983"/>
    </source>
</evidence>
<dbReference type="STRING" id="1122185.N792_05750"/>
<evidence type="ECO:0000313" key="2">
    <source>
        <dbReference type="EMBL" id="KGM52567.1"/>
    </source>
</evidence>
<dbReference type="GO" id="GO:0032259">
    <property type="term" value="P:methylation"/>
    <property type="evidence" value="ECO:0007669"/>
    <property type="project" value="UniProtKB-KW"/>
</dbReference>
<protein>
    <submittedName>
        <fullName evidence="2">3-demethylubiquinone-9 3-methyltransferase</fullName>
    </submittedName>
</protein>
<dbReference type="CDD" id="cd06588">
    <property type="entry name" value="PhnB_like"/>
    <property type="match status" value="1"/>
</dbReference>
<evidence type="ECO:0000313" key="3">
    <source>
        <dbReference type="Proteomes" id="UP000030017"/>
    </source>
</evidence>
<dbReference type="AlphaFoldDB" id="A0A0A0ETS1"/>
<keyword evidence="2" id="KW-0830">Ubiquinone</keyword>
<comment type="caution">
    <text evidence="2">The sequence shown here is derived from an EMBL/GenBank/DDBJ whole genome shotgun (WGS) entry which is preliminary data.</text>
</comment>
<dbReference type="SUPFAM" id="SSF54593">
    <property type="entry name" value="Glyoxalase/Bleomycin resistance protein/Dihydroxybiphenyl dioxygenase"/>
    <property type="match status" value="1"/>
</dbReference>
<keyword evidence="2" id="KW-0808">Transferase</keyword>
<dbReference type="EMBL" id="AVPS01000003">
    <property type="protein sequence ID" value="KGM52567.1"/>
    <property type="molecule type" value="Genomic_DNA"/>
</dbReference>
<name>A0A0A0ETS1_9GAMM</name>
<keyword evidence="2" id="KW-0489">Methyltransferase</keyword>
<feature type="domain" description="PhnB-like" evidence="1">
    <location>
        <begin position="2"/>
        <end position="130"/>
    </location>
</feature>
<gene>
    <name evidence="2" type="ORF">N792_05750</name>
</gene>
<dbReference type="GO" id="GO:0008168">
    <property type="term" value="F:methyltransferase activity"/>
    <property type="evidence" value="ECO:0007669"/>
    <property type="project" value="UniProtKB-KW"/>
</dbReference>
<dbReference type="PANTHER" id="PTHR33990">
    <property type="entry name" value="PROTEIN YJDN-RELATED"/>
    <property type="match status" value="1"/>
</dbReference>
<sequence length="141" mass="15396">MKITPYLIFNGQCEAAFKRYELVLGGKIAMLMRFGEAPGSKDMPAGMRDQVMHVSMTIGDQLLMGSDSPPEHFEKAGGMSVSISVDDRDEGQRIFNALADGGTVRMAFEETFWAKGFGMCVDRFGTPWMVSGGNKDMGSHA</sequence>
<dbReference type="Gene3D" id="3.10.180.10">
    <property type="entry name" value="2,3-Dihydroxybiphenyl 1,2-Dioxygenase, domain 1"/>
    <property type="match status" value="1"/>
</dbReference>
<dbReference type="Proteomes" id="UP000030017">
    <property type="component" value="Unassembled WGS sequence"/>
</dbReference>
<dbReference type="eggNOG" id="COG2764">
    <property type="taxonomic scope" value="Bacteria"/>
</dbReference>
<dbReference type="PANTHER" id="PTHR33990:SF1">
    <property type="entry name" value="PROTEIN YJDN"/>
    <property type="match status" value="1"/>
</dbReference>
<dbReference type="Pfam" id="PF06983">
    <property type="entry name" value="3-dmu-9_3-mt"/>
    <property type="match status" value="1"/>
</dbReference>
<keyword evidence="3" id="KW-1185">Reference proteome</keyword>